<dbReference type="CDD" id="cd24079">
    <property type="entry name" value="ASKHA_NBD_PG1100-like"/>
    <property type="match status" value="1"/>
</dbReference>
<keyword evidence="2" id="KW-1185">Reference proteome</keyword>
<dbReference type="RefSeq" id="WP_089357056.1">
    <property type="nucleotide sequence ID" value="NZ_FZPD01000004.1"/>
</dbReference>
<dbReference type="PANTHER" id="PTHR43190">
    <property type="entry name" value="N-ACETYL-D-GLUCOSAMINE KINASE"/>
    <property type="match status" value="1"/>
</dbReference>
<dbReference type="InterPro" id="IPR052519">
    <property type="entry name" value="Euk-type_GlcNAc_Kinase"/>
</dbReference>
<dbReference type="AlphaFoldDB" id="A0A239K0Z6"/>
<gene>
    <name evidence="1" type="ORF">SAMN05421640_2336</name>
</gene>
<dbReference type="OrthoDB" id="871343at2"/>
<protein>
    <submittedName>
        <fullName evidence="1">BadF-type ATPase</fullName>
    </submittedName>
</protein>
<accession>A0A239K0Z6</accession>
<dbReference type="EMBL" id="FZPD01000004">
    <property type="protein sequence ID" value="SNT11353.1"/>
    <property type="molecule type" value="Genomic_DNA"/>
</dbReference>
<evidence type="ECO:0000313" key="1">
    <source>
        <dbReference type="EMBL" id="SNT11353.1"/>
    </source>
</evidence>
<reference evidence="1 2" key="1">
    <citation type="submission" date="2017-06" db="EMBL/GenBank/DDBJ databases">
        <authorList>
            <person name="Kim H.J."/>
            <person name="Triplett B.A."/>
        </authorList>
    </citation>
    <scope>NUCLEOTIDE SEQUENCE [LARGE SCALE GENOMIC DNA]</scope>
    <source>
        <strain evidence="1 2">DSM 19307</strain>
    </source>
</reference>
<proteinExistence type="predicted"/>
<dbReference type="Gene3D" id="1.10.720.160">
    <property type="match status" value="1"/>
</dbReference>
<name>A0A239K0Z6_EKHLU</name>
<organism evidence="1 2">
    <name type="scientific">Ekhidna lutea</name>
    <dbReference type="NCBI Taxonomy" id="447679"/>
    <lineage>
        <taxon>Bacteria</taxon>
        <taxon>Pseudomonadati</taxon>
        <taxon>Bacteroidota</taxon>
        <taxon>Cytophagia</taxon>
        <taxon>Cytophagales</taxon>
        <taxon>Reichenbachiellaceae</taxon>
        <taxon>Ekhidna</taxon>
    </lineage>
</organism>
<sequence length="280" mass="31439">MASKSFIIGDAGGTSTQWRVVKNGEIQQFETIGFNAYTHNFHDLKGSIQETFGKEIESNVPTFFYAAGVDTDEQRAEVTESLEDIFGAYVEVENDLIGVARSLCGKEEGNVCILGTGSNACYYDGLSVNKVSASLGYVLGDEGSGAYMGKKLMMGVFRGYFSEEIISEFQEEFGLTSHDVIQRIYHEPRPNHFLASFSRFIGQRKSHPEIYGLISDSFQEFFNSFFFKEERTHLPFYFSGSIAYHYSDILRQVASDKGYSIKTIAQSPIAGLVLYHQQYE</sequence>
<dbReference type="InterPro" id="IPR043129">
    <property type="entry name" value="ATPase_NBD"/>
</dbReference>
<dbReference type="Proteomes" id="UP000198393">
    <property type="component" value="Unassembled WGS sequence"/>
</dbReference>
<evidence type="ECO:0000313" key="2">
    <source>
        <dbReference type="Proteomes" id="UP000198393"/>
    </source>
</evidence>
<dbReference type="Gene3D" id="3.30.420.40">
    <property type="match status" value="2"/>
</dbReference>
<dbReference type="PANTHER" id="PTHR43190:SF3">
    <property type="entry name" value="N-ACETYL-D-GLUCOSAMINE KINASE"/>
    <property type="match status" value="1"/>
</dbReference>
<dbReference type="SUPFAM" id="SSF53067">
    <property type="entry name" value="Actin-like ATPase domain"/>
    <property type="match status" value="2"/>
</dbReference>